<proteinExistence type="predicted"/>
<dbReference type="Proteomes" id="UP000254124">
    <property type="component" value="Unassembled WGS sequence"/>
</dbReference>
<protein>
    <submittedName>
        <fullName evidence="1">Uncharacterized protein</fullName>
    </submittedName>
</protein>
<accession>A0A379S5L8</accession>
<dbReference type="AlphaFoldDB" id="A0A379S5L8"/>
<reference evidence="1 2" key="1">
    <citation type="submission" date="2018-06" db="EMBL/GenBank/DDBJ databases">
        <authorList>
            <consortium name="Pathogen Informatics"/>
            <person name="Doyle S."/>
        </authorList>
    </citation>
    <scope>NUCLEOTIDE SEQUENCE [LARGE SCALE GENOMIC DNA]</scope>
    <source>
        <strain evidence="1 2">NCTC7295</strain>
    </source>
</reference>
<name>A0A379S5L8_SALER</name>
<organism evidence="1 2">
    <name type="scientific">Salmonella enterica subsp. arizonae</name>
    <dbReference type="NCBI Taxonomy" id="59203"/>
    <lineage>
        <taxon>Bacteria</taxon>
        <taxon>Pseudomonadati</taxon>
        <taxon>Pseudomonadota</taxon>
        <taxon>Gammaproteobacteria</taxon>
        <taxon>Enterobacterales</taxon>
        <taxon>Enterobacteriaceae</taxon>
        <taxon>Salmonella</taxon>
    </lineage>
</organism>
<evidence type="ECO:0000313" key="2">
    <source>
        <dbReference type="Proteomes" id="UP000254124"/>
    </source>
</evidence>
<evidence type="ECO:0000313" key="1">
    <source>
        <dbReference type="EMBL" id="SUG16167.1"/>
    </source>
</evidence>
<dbReference type="EMBL" id="UGWZ01000001">
    <property type="protein sequence ID" value="SUG16167.1"/>
    <property type="molecule type" value="Genomic_DNA"/>
</dbReference>
<gene>
    <name evidence="1" type="ORF">NCTC7295_03865</name>
</gene>
<sequence>MAAQGSLLIASFLLILLVLAKPLGFGPGKAHRRSVAGRGWR</sequence>